<feature type="compositionally biased region" description="Low complexity" evidence="1">
    <location>
        <begin position="27"/>
        <end position="40"/>
    </location>
</feature>
<gene>
    <name evidence="2" type="ORF">Q8A67_019717</name>
</gene>
<protein>
    <submittedName>
        <fullName evidence="2">Uncharacterized protein</fullName>
    </submittedName>
</protein>
<proteinExistence type="predicted"/>
<keyword evidence="3" id="KW-1185">Reference proteome</keyword>
<reference evidence="2" key="1">
    <citation type="submission" date="2023-08" db="EMBL/GenBank/DDBJ databases">
        <title>Chromosome-level Genome Assembly of mud carp (Cirrhinus molitorella).</title>
        <authorList>
            <person name="Liu H."/>
        </authorList>
    </citation>
    <scope>NUCLEOTIDE SEQUENCE</scope>
    <source>
        <strain evidence="2">Prfri</strain>
        <tissue evidence="2">Muscle</tissue>
    </source>
</reference>
<evidence type="ECO:0000313" key="3">
    <source>
        <dbReference type="Proteomes" id="UP001187343"/>
    </source>
</evidence>
<evidence type="ECO:0000313" key="2">
    <source>
        <dbReference type="EMBL" id="KAK2878926.1"/>
    </source>
</evidence>
<comment type="caution">
    <text evidence="2">The sequence shown here is derived from an EMBL/GenBank/DDBJ whole genome shotgun (WGS) entry which is preliminary data.</text>
</comment>
<organism evidence="2 3">
    <name type="scientific">Cirrhinus molitorella</name>
    <name type="common">mud carp</name>
    <dbReference type="NCBI Taxonomy" id="172907"/>
    <lineage>
        <taxon>Eukaryota</taxon>
        <taxon>Metazoa</taxon>
        <taxon>Chordata</taxon>
        <taxon>Craniata</taxon>
        <taxon>Vertebrata</taxon>
        <taxon>Euteleostomi</taxon>
        <taxon>Actinopterygii</taxon>
        <taxon>Neopterygii</taxon>
        <taxon>Teleostei</taxon>
        <taxon>Ostariophysi</taxon>
        <taxon>Cypriniformes</taxon>
        <taxon>Cyprinidae</taxon>
        <taxon>Labeoninae</taxon>
        <taxon>Labeonini</taxon>
        <taxon>Cirrhinus</taxon>
    </lineage>
</organism>
<feature type="region of interest" description="Disordered" evidence="1">
    <location>
        <begin position="1"/>
        <end position="70"/>
    </location>
</feature>
<sequence length="120" mass="12837">MDEAAERGLGSGQRTVRNAPVSLWHGVSTHSRSSDVSLSSTDRRGVRRRAVQAGSSLGVGEHVGRSPTALHEEHYSSSVCWRIKNKVPSGSSSLLRQTDSRGGPLQREAIFSADRSAVGL</sequence>
<dbReference type="Proteomes" id="UP001187343">
    <property type="component" value="Unassembled WGS sequence"/>
</dbReference>
<dbReference type="EMBL" id="JAUYZG010000019">
    <property type="protein sequence ID" value="KAK2878926.1"/>
    <property type="molecule type" value="Genomic_DNA"/>
</dbReference>
<dbReference type="AlphaFoldDB" id="A0AA88PM36"/>
<evidence type="ECO:0000256" key="1">
    <source>
        <dbReference type="SAM" id="MobiDB-lite"/>
    </source>
</evidence>
<name>A0AA88PM36_9TELE</name>
<feature type="region of interest" description="Disordered" evidence="1">
    <location>
        <begin position="89"/>
        <end position="108"/>
    </location>
</feature>
<accession>A0AA88PM36</accession>